<dbReference type="PANTHER" id="PTHR37693">
    <property type="entry name" value="PHOSPHATIDYLGLYCEROL LYSYLTRANSFERASE"/>
    <property type="match status" value="1"/>
</dbReference>
<protein>
    <recommendedName>
        <fullName evidence="10">Flippase-like domain-containing protein</fullName>
    </recommendedName>
</protein>
<evidence type="ECO:0000256" key="7">
    <source>
        <dbReference type="SAM" id="Phobius"/>
    </source>
</evidence>
<evidence type="ECO:0000256" key="3">
    <source>
        <dbReference type="ARBA" id="ARBA00022692"/>
    </source>
</evidence>
<feature type="transmembrane region" description="Helical" evidence="7">
    <location>
        <begin position="161"/>
        <end position="183"/>
    </location>
</feature>
<keyword evidence="5 7" id="KW-0472">Membrane</keyword>
<dbReference type="NCBIfam" id="TIGR00374">
    <property type="entry name" value="flippase-like domain"/>
    <property type="match status" value="1"/>
</dbReference>
<dbReference type="EMBL" id="CP012670">
    <property type="protein sequence ID" value="AUX24776.1"/>
    <property type="molecule type" value="Genomic_DNA"/>
</dbReference>
<keyword evidence="3 7" id="KW-0812">Transmembrane</keyword>
<feature type="transmembrane region" description="Helical" evidence="7">
    <location>
        <begin position="6"/>
        <end position="26"/>
    </location>
</feature>
<evidence type="ECO:0000256" key="4">
    <source>
        <dbReference type="ARBA" id="ARBA00022989"/>
    </source>
</evidence>
<dbReference type="InterPro" id="IPR022791">
    <property type="entry name" value="L-PG_synthase/AglD"/>
</dbReference>
<sequence length="412" mass="44092">MNRATLIRGIQLIVTLTLASFAYVLYGAIRSEQASLAAGLAHARPGWLIVAAVLALQEGVFGGLRIWVLGRVLWPGLRLRTAVTSEFVLMFCAGVTPGQAGAAPSQIAVLAHGGMRFVDVATAELLTASCTVTFFLVTAVTLFALRQAGMLVVHGGEQLEWLLSISVVMFGAALVALIVAAAYPPLLKALVRALSAPLGALLRAVLRGARRVPRLRARAEAALAAPGKTTARLLRSVDDFHEGFRIYMRRGKRAYATALLLTFGFFCSRFAVAYFILLGLGIPTTPSTFVAVGPPIVQVILVQALLNFALYMSPTPGASGIAELGSNALMSPWVKGPFELPYLVLWRLLALFLCMFVGGVYVFRYLGADVLEARVKQTEAEKRALADAQRAADAPPALEGQEEAAERRRSMG</sequence>
<organism evidence="8 9">
    <name type="scientific">Sorangium cellulosum</name>
    <name type="common">Polyangium cellulosum</name>
    <dbReference type="NCBI Taxonomy" id="56"/>
    <lineage>
        <taxon>Bacteria</taxon>
        <taxon>Pseudomonadati</taxon>
        <taxon>Myxococcota</taxon>
        <taxon>Polyangia</taxon>
        <taxon>Polyangiales</taxon>
        <taxon>Polyangiaceae</taxon>
        <taxon>Sorangium</taxon>
    </lineage>
</organism>
<dbReference type="PANTHER" id="PTHR37693:SF1">
    <property type="entry name" value="INTEGRAL MEMBRANE PROTEIN"/>
    <property type="match status" value="1"/>
</dbReference>
<dbReference type="Proteomes" id="UP000295781">
    <property type="component" value="Chromosome"/>
</dbReference>
<evidence type="ECO:0000256" key="5">
    <source>
        <dbReference type="ARBA" id="ARBA00023136"/>
    </source>
</evidence>
<feature type="transmembrane region" description="Helical" evidence="7">
    <location>
        <begin position="344"/>
        <end position="366"/>
    </location>
</feature>
<proteinExistence type="predicted"/>
<evidence type="ECO:0000256" key="1">
    <source>
        <dbReference type="ARBA" id="ARBA00004651"/>
    </source>
</evidence>
<evidence type="ECO:0008006" key="10">
    <source>
        <dbReference type="Google" id="ProtNLM"/>
    </source>
</evidence>
<feature type="transmembrane region" description="Helical" evidence="7">
    <location>
        <begin position="254"/>
        <end position="277"/>
    </location>
</feature>
<gene>
    <name evidence="8" type="ORF">SOCEGT47_053150</name>
</gene>
<dbReference type="GO" id="GO:0005886">
    <property type="term" value="C:plasma membrane"/>
    <property type="evidence" value="ECO:0007669"/>
    <property type="project" value="UniProtKB-SubCell"/>
</dbReference>
<feature type="transmembrane region" description="Helical" evidence="7">
    <location>
        <begin position="47"/>
        <end position="68"/>
    </location>
</feature>
<evidence type="ECO:0000313" key="9">
    <source>
        <dbReference type="Proteomes" id="UP000295781"/>
    </source>
</evidence>
<dbReference type="AlphaFoldDB" id="A0A4P2Q6M4"/>
<keyword evidence="4 7" id="KW-1133">Transmembrane helix</keyword>
<evidence type="ECO:0000256" key="6">
    <source>
        <dbReference type="SAM" id="MobiDB-lite"/>
    </source>
</evidence>
<feature type="transmembrane region" description="Helical" evidence="7">
    <location>
        <begin position="189"/>
        <end position="206"/>
    </location>
</feature>
<name>A0A4P2Q6M4_SORCE</name>
<feature type="transmembrane region" description="Helical" evidence="7">
    <location>
        <begin position="125"/>
        <end position="145"/>
    </location>
</feature>
<feature type="region of interest" description="Disordered" evidence="6">
    <location>
        <begin position="386"/>
        <end position="412"/>
    </location>
</feature>
<dbReference type="RefSeq" id="WP_129351275.1">
    <property type="nucleotide sequence ID" value="NZ_CP012670.1"/>
</dbReference>
<evidence type="ECO:0000256" key="2">
    <source>
        <dbReference type="ARBA" id="ARBA00022475"/>
    </source>
</evidence>
<comment type="subcellular location">
    <subcellularLocation>
        <location evidence="1">Cell membrane</location>
        <topology evidence="1">Multi-pass membrane protein</topology>
    </subcellularLocation>
</comment>
<accession>A0A4P2Q6M4</accession>
<reference evidence="8 9" key="1">
    <citation type="submission" date="2015-09" db="EMBL/GenBank/DDBJ databases">
        <title>Sorangium comparison.</title>
        <authorList>
            <person name="Zaburannyi N."/>
            <person name="Bunk B."/>
            <person name="Overmann J."/>
            <person name="Mueller R."/>
        </authorList>
    </citation>
    <scope>NUCLEOTIDE SEQUENCE [LARGE SCALE GENOMIC DNA]</scope>
    <source>
        <strain evidence="8 9">So ceGT47</strain>
    </source>
</reference>
<evidence type="ECO:0000313" key="8">
    <source>
        <dbReference type="EMBL" id="AUX24776.1"/>
    </source>
</evidence>
<dbReference type="Pfam" id="PF03706">
    <property type="entry name" value="LPG_synthase_TM"/>
    <property type="match status" value="1"/>
</dbReference>
<dbReference type="OrthoDB" id="9810654at2"/>
<keyword evidence="2" id="KW-1003">Cell membrane</keyword>
<feature type="compositionally biased region" description="Low complexity" evidence="6">
    <location>
        <begin position="386"/>
        <end position="399"/>
    </location>
</feature>